<gene>
    <name evidence="2" type="ORF">FHS68_003789</name>
</gene>
<organism evidence="2 3">
    <name type="scientific">Dyadobacter arcticus</name>
    <dbReference type="NCBI Taxonomy" id="1078754"/>
    <lineage>
        <taxon>Bacteria</taxon>
        <taxon>Pseudomonadati</taxon>
        <taxon>Bacteroidota</taxon>
        <taxon>Cytophagia</taxon>
        <taxon>Cytophagales</taxon>
        <taxon>Spirosomataceae</taxon>
        <taxon>Dyadobacter</taxon>
    </lineage>
</organism>
<dbReference type="PANTHER" id="PTHR34003">
    <property type="entry name" value="BLL2395 PROTEIN"/>
    <property type="match status" value="1"/>
</dbReference>
<dbReference type="Proteomes" id="UP001179181">
    <property type="component" value="Unassembled WGS sequence"/>
</dbReference>
<dbReference type="InterPro" id="IPR032710">
    <property type="entry name" value="NTF2-like_dom_sf"/>
</dbReference>
<dbReference type="InterPro" id="IPR046860">
    <property type="entry name" value="SnoaL_5"/>
</dbReference>
<sequence>MTEQQIATALDELVSLVAEGKPMEAFEKFYHENLEKTDLDGITHQGKTVNEKIGLDLLSKVTAVRDFTAVGKIIKGNRSFLVWSLDFDHANNGAIKVTQVAIQDWEDGKIIRERFIA</sequence>
<proteinExistence type="predicted"/>
<comment type="caution">
    <text evidence="2">The sequence shown here is derived from an EMBL/GenBank/DDBJ whole genome shotgun (WGS) entry which is preliminary data.</text>
</comment>
<keyword evidence="3" id="KW-1185">Reference proteome</keyword>
<protein>
    <recommendedName>
        <fullName evidence="1">SnoaL-like domain-containing protein</fullName>
    </recommendedName>
</protein>
<evidence type="ECO:0000313" key="3">
    <source>
        <dbReference type="Proteomes" id="UP001179181"/>
    </source>
</evidence>
<dbReference type="PANTHER" id="PTHR34003:SF2">
    <property type="entry name" value="SNOAL-LIKE DOMAIN-CONTAINING PROTEIN"/>
    <property type="match status" value="1"/>
</dbReference>
<dbReference type="EMBL" id="JAASQJ010000003">
    <property type="protein sequence ID" value="NIJ54607.1"/>
    <property type="molecule type" value="Genomic_DNA"/>
</dbReference>
<dbReference type="RefSeq" id="WP_167273008.1">
    <property type="nucleotide sequence ID" value="NZ_JAASQJ010000003.1"/>
</dbReference>
<evidence type="ECO:0000259" key="1">
    <source>
        <dbReference type="Pfam" id="PF20409"/>
    </source>
</evidence>
<reference evidence="2 3" key="1">
    <citation type="submission" date="2020-03" db="EMBL/GenBank/DDBJ databases">
        <title>Genomic Encyclopedia of Type Strains, Phase IV (KMG-IV): sequencing the most valuable type-strain genomes for metagenomic binning, comparative biology and taxonomic classification.</title>
        <authorList>
            <person name="Goeker M."/>
        </authorList>
    </citation>
    <scope>NUCLEOTIDE SEQUENCE [LARGE SCALE GENOMIC DNA]</scope>
    <source>
        <strain evidence="2 3">DSM 102865</strain>
    </source>
</reference>
<accession>A0ABX0UNU7</accession>
<name>A0ABX0UNU7_9BACT</name>
<dbReference type="Gene3D" id="3.10.450.50">
    <property type="match status" value="1"/>
</dbReference>
<dbReference type="SUPFAM" id="SSF54427">
    <property type="entry name" value="NTF2-like"/>
    <property type="match status" value="1"/>
</dbReference>
<evidence type="ECO:0000313" key="2">
    <source>
        <dbReference type="EMBL" id="NIJ54607.1"/>
    </source>
</evidence>
<dbReference type="Pfam" id="PF20409">
    <property type="entry name" value="SnoaL_5"/>
    <property type="match status" value="1"/>
</dbReference>
<feature type="domain" description="SnoaL-like" evidence="1">
    <location>
        <begin position="1"/>
        <end position="116"/>
    </location>
</feature>